<dbReference type="STRING" id="411471.SUBVAR_06771"/>
<dbReference type="SFLD" id="SFLDG01101">
    <property type="entry name" value="Uncharacterised_Radical_SAM_Su"/>
    <property type="match status" value="1"/>
</dbReference>
<evidence type="ECO:0000256" key="5">
    <source>
        <dbReference type="ARBA" id="ARBA00023014"/>
    </source>
</evidence>
<dbReference type="InterPro" id="IPR007197">
    <property type="entry name" value="rSAM"/>
</dbReference>
<protein>
    <submittedName>
        <fullName evidence="8">Radical SAM domain protein</fullName>
    </submittedName>
</protein>
<feature type="binding site" evidence="6">
    <location>
        <position position="70"/>
    </location>
    <ligand>
        <name>[4Fe-4S] cluster</name>
        <dbReference type="ChEBI" id="CHEBI:49883"/>
        <note>4Fe-4S-S-AdoMet</note>
    </ligand>
</feature>
<dbReference type="Gene3D" id="3.20.20.70">
    <property type="entry name" value="Aldolase class I"/>
    <property type="match status" value="1"/>
</dbReference>
<keyword evidence="2 6" id="KW-0949">S-adenosyl-L-methionine</keyword>
<dbReference type="NCBIfam" id="TIGR04337">
    <property type="entry name" value="AmmeMemoSam_rS"/>
    <property type="match status" value="1"/>
</dbReference>
<feature type="binding site" evidence="6">
    <location>
        <position position="74"/>
    </location>
    <ligand>
        <name>[4Fe-4S] cluster</name>
        <dbReference type="ChEBI" id="CHEBI:49883"/>
        <note>4Fe-4S-S-AdoMet</note>
    </ligand>
</feature>
<comment type="caution">
    <text evidence="8">The sequence shown here is derived from an EMBL/GenBank/DDBJ whole genome shotgun (WGS) entry which is preliminary data.</text>
</comment>
<keyword evidence="4 6" id="KW-0408">Iron</keyword>
<dbReference type="CDD" id="cd01335">
    <property type="entry name" value="Radical_SAM"/>
    <property type="match status" value="1"/>
</dbReference>
<evidence type="ECO:0000256" key="1">
    <source>
        <dbReference type="ARBA" id="ARBA00022485"/>
    </source>
</evidence>
<dbReference type="PANTHER" id="PTHR30352:SF5">
    <property type="entry name" value="PYRUVATE FORMATE-LYASE 1-ACTIVATING ENZYME"/>
    <property type="match status" value="1"/>
</dbReference>
<dbReference type="EMBL" id="ACBY02000052">
    <property type="protein sequence ID" value="EFB74959.1"/>
    <property type="molecule type" value="Genomic_DNA"/>
</dbReference>
<accession>D1PQU4</accession>
<dbReference type="OrthoDB" id="9778883at2"/>
<feature type="domain" description="Radical SAM core" evidence="7">
    <location>
        <begin position="55"/>
        <end position="273"/>
    </location>
</feature>
<dbReference type="AlphaFoldDB" id="D1PQU4"/>
<evidence type="ECO:0000256" key="6">
    <source>
        <dbReference type="PIRSR" id="PIRSR004869-50"/>
    </source>
</evidence>
<name>D1PQU4_9FIRM</name>
<dbReference type="Pfam" id="PF04055">
    <property type="entry name" value="Radical_SAM"/>
    <property type="match status" value="1"/>
</dbReference>
<evidence type="ECO:0000256" key="4">
    <source>
        <dbReference type="ARBA" id="ARBA00023004"/>
    </source>
</evidence>
<keyword evidence="3 6" id="KW-0479">Metal-binding</keyword>
<dbReference type="HOGENOM" id="CLU_044176_1_1_9"/>
<dbReference type="GO" id="GO:0003824">
    <property type="term" value="F:catalytic activity"/>
    <property type="evidence" value="ECO:0007669"/>
    <property type="project" value="InterPro"/>
</dbReference>
<dbReference type="InterPro" id="IPR016431">
    <property type="entry name" value="Pyrv-formate_lyase-activ_prd"/>
</dbReference>
<dbReference type="PANTHER" id="PTHR30352">
    <property type="entry name" value="PYRUVATE FORMATE-LYASE-ACTIVATING ENZYME"/>
    <property type="match status" value="1"/>
</dbReference>
<comment type="cofactor">
    <cofactor evidence="6">
        <name>[4Fe-4S] cluster</name>
        <dbReference type="ChEBI" id="CHEBI:49883"/>
    </cofactor>
    <text evidence="6">Binds 1 [4Fe-4S] cluster. The cluster is coordinated with 3 cysteines and an exchangeable S-adenosyl-L-methionine.</text>
</comment>
<proteinExistence type="predicted"/>
<dbReference type="InterPro" id="IPR027596">
    <property type="entry name" value="AmmeMemoSam_rS"/>
</dbReference>
<dbReference type="PIRSF" id="PIRSF004869">
    <property type="entry name" value="PflX_prd"/>
    <property type="match status" value="1"/>
</dbReference>
<organism evidence="8 9">
    <name type="scientific">Subdoligranulum variabile DSM 15176</name>
    <dbReference type="NCBI Taxonomy" id="411471"/>
    <lineage>
        <taxon>Bacteria</taxon>
        <taxon>Bacillati</taxon>
        <taxon>Bacillota</taxon>
        <taxon>Clostridia</taxon>
        <taxon>Eubacteriales</taxon>
        <taxon>Oscillospiraceae</taxon>
        <taxon>Subdoligranulum</taxon>
    </lineage>
</organism>
<evidence type="ECO:0000256" key="3">
    <source>
        <dbReference type="ARBA" id="ARBA00022723"/>
    </source>
</evidence>
<dbReference type="eggNOG" id="COG1180">
    <property type="taxonomic scope" value="Bacteria"/>
</dbReference>
<evidence type="ECO:0000256" key="2">
    <source>
        <dbReference type="ARBA" id="ARBA00022691"/>
    </source>
</evidence>
<dbReference type="RefSeq" id="WP_007048122.1">
    <property type="nucleotide sequence ID" value="NZ_GG704770.1"/>
</dbReference>
<sequence length="274" mass="30460">MSVTCTLCFHHCRLEEGQTGLCRARANRGGVLQPLNYGRLTALALDPIEKKPLRRFHPGSLILSVGSFGCNLHCPFCQNAGIAAAGAESPTRDCTPRQLAEEALRLRPRGNIGVAYTYNEPLVGYEFVRDCAEEVRRAGLCNVLVTNGTLEEQPWRALLPLLDAVNIDLKGFTEGWYRRLGGDLETVKRSIVLAASCCHPEVTTLVVPGENDSEEEMRALSAWLASVRPDIPLHVSRFFPRHRMQDRPPTPVQTVYRLAEVAREQLSYVYTGNC</sequence>
<dbReference type="InterPro" id="IPR034457">
    <property type="entry name" value="Organic_radical-activating"/>
</dbReference>
<dbReference type="Proteomes" id="UP000003438">
    <property type="component" value="Unassembled WGS sequence"/>
</dbReference>
<gene>
    <name evidence="8" type="ORF">SUBVAR_06771</name>
</gene>
<dbReference type="InterPro" id="IPR058240">
    <property type="entry name" value="rSAM_sf"/>
</dbReference>
<reference evidence="8" key="1">
    <citation type="submission" date="2009-12" db="EMBL/GenBank/DDBJ databases">
        <authorList>
            <person name="Weinstock G."/>
            <person name="Sodergren E."/>
            <person name="Clifton S."/>
            <person name="Fulton L."/>
            <person name="Fulton B."/>
            <person name="Courtney L."/>
            <person name="Fronick C."/>
            <person name="Harrison M."/>
            <person name="Strong C."/>
            <person name="Farmer C."/>
            <person name="Delahaunty K."/>
            <person name="Markovic C."/>
            <person name="Hall O."/>
            <person name="Minx P."/>
            <person name="Tomlinson C."/>
            <person name="Mitreva M."/>
            <person name="Nelson J."/>
            <person name="Hou S."/>
            <person name="Wollam A."/>
            <person name="Pepin K.H."/>
            <person name="Johnson M."/>
            <person name="Bhonagiri V."/>
            <person name="Nash W.E."/>
            <person name="Warren W."/>
            <person name="Chinwalla A."/>
            <person name="Mardis E.R."/>
            <person name="Wilson R.K."/>
        </authorList>
    </citation>
    <scope>NUCLEOTIDE SEQUENCE [LARGE SCALE GENOMIC DNA]</scope>
    <source>
        <strain evidence="8">DSM 15176</strain>
    </source>
</reference>
<dbReference type="PROSITE" id="PS51918">
    <property type="entry name" value="RADICAL_SAM"/>
    <property type="match status" value="1"/>
</dbReference>
<dbReference type="InterPro" id="IPR013785">
    <property type="entry name" value="Aldolase_TIM"/>
</dbReference>
<dbReference type="SFLD" id="SFLDS00029">
    <property type="entry name" value="Radical_SAM"/>
    <property type="match status" value="1"/>
</dbReference>
<keyword evidence="5 6" id="KW-0411">Iron-sulfur</keyword>
<dbReference type="GO" id="GO:0046872">
    <property type="term" value="F:metal ion binding"/>
    <property type="evidence" value="ECO:0007669"/>
    <property type="project" value="UniProtKB-KW"/>
</dbReference>
<keyword evidence="9" id="KW-1185">Reference proteome</keyword>
<keyword evidence="1" id="KW-0004">4Fe-4S</keyword>
<evidence type="ECO:0000259" key="7">
    <source>
        <dbReference type="PROSITE" id="PS51918"/>
    </source>
</evidence>
<dbReference type="GO" id="GO:0051539">
    <property type="term" value="F:4 iron, 4 sulfur cluster binding"/>
    <property type="evidence" value="ECO:0007669"/>
    <property type="project" value="UniProtKB-KW"/>
</dbReference>
<feature type="binding site" evidence="6">
    <location>
        <position position="77"/>
    </location>
    <ligand>
        <name>[4Fe-4S] cluster</name>
        <dbReference type="ChEBI" id="CHEBI:49883"/>
        <note>4Fe-4S-S-AdoMet</note>
    </ligand>
</feature>
<evidence type="ECO:0000313" key="8">
    <source>
        <dbReference type="EMBL" id="EFB74959.1"/>
    </source>
</evidence>
<evidence type="ECO:0000313" key="9">
    <source>
        <dbReference type="Proteomes" id="UP000003438"/>
    </source>
</evidence>
<dbReference type="SUPFAM" id="SSF102114">
    <property type="entry name" value="Radical SAM enzymes"/>
    <property type="match status" value="1"/>
</dbReference>